<dbReference type="InterPro" id="IPR004821">
    <property type="entry name" value="Cyt_trans-like"/>
</dbReference>
<proteinExistence type="predicted"/>
<dbReference type="EMBL" id="JAHHHN010000032">
    <property type="protein sequence ID" value="MBW4565207.1"/>
    <property type="molecule type" value="Genomic_DNA"/>
</dbReference>
<sequence length="341" mass="39702">MTSKCGLTLGKYAPLHKGHQFVIETVLAEMDEVVVIIYDCPEVSAIPLTVRAKWLRKLYPTIEVIEAWDGPTEVGNTPEIKKKHEEYILKKLESKKITHFYCSEFYGEHVSLMLGAVNRLVDRERKTYPISGTKVRQDPYAFRDYLHPDVYSDLITNVAFLGAPSAGKTTIASQLAKEYKTAWMPEYGREYWEQHQINRRLSLSQLVEIAKGHLEREETLLLQANQYLFTDTNALTTYQFSLYYHQMAAPELAELAHQAVSRYDLVFLCDIDIPYDNTWDRSGETNRIVFQKQIKSELILRKIPFFILRGDLNTRINFVKNILNRYQKYQNLLDLFSLKLT</sequence>
<dbReference type="Proteomes" id="UP000715781">
    <property type="component" value="Unassembled WGS sequence"/>
</dbReference>
<reference evidence="3" key="1">
    <citation type="submission" date="2021-05" db="EMBL/GenBank/DDBJ databases">
        <authorList>
            <person name="Pietrasiak N."/>
            <person name="Ward R."/>
            <person name="Stajich J.E."/>
            <person name="Kurbessoian T."/>
        </authorList>
    </citation>
    <scope>NUCLEOTIDE SEQUENCE</scope>
    <source>
        <strain evidence="3">JT2-VF2</strain>
    </source>
</reference>
<dbReference type="GO" id="GO:0003824">
    <property type="term" value="F:catalytic activity"/>
    <property type="evidence" value="ECO:0007669"/>
    <property type="project" value="InterPro"/>
</dbReference>
<comment type="caution">
    <text evidence="3">The sequence shown here is derived from an EMBL/GenBank/DDBJ whole genome shotgun (WGS) entry which is preliminary data.</text>
</comment>
<dbReference type="AlphaFoldDB" id="A0A951Q4K7"/>
<evidence type="ECO:0000259" key="1">
    <source>
        <dbReference type="Pfam" id="PF01467"/>
    </source>
</evidence>
<reference evidence="3" key="2">
    <citation type="journal article" date="2022" name="Microbiol. Resour. Announc.">
        <title>Metagenome Sequencing to Explore Phylogenomics of Terrestrial Cyanobacteria.</title>
        <authorList>
            <person name="Ward R.D."/>
            <person name="Stajich J.E."/>
            <person name="Johansen J.R."/>
            <person name="Huntemann M."/>
            <person name="Clum A."/>
            <person name="Foster B."/>
            <person name="Foster B."/>
            <person name="Roux S."/>
            <person name="Palaniappan K."/>
            <person name="Varghese N."/>
            <person name="Mukherjee S."/>
            <person name="Reddy T.B.K."/>
            <person name="Daum C."/>
            <person name="Copeland A."/>
            <person name="Chen I.A."/>
            <person name="Ivanova N.N."/>
            <person name="Kyrpides N.C."/>
            <person name="Shapiro N."/>
            <person name="Eloe-Fadrosh E.A."/>
            <person name="Pietrasiak N."/>
        </authorList>
    </citation>
    <scope>NUCLEOTIDE SEQUENCE</scope>
    <source>
        <strain evidence="3">JT2-VF2</strain>
    </source>
</reference>
<dbReference type="InterPro" id="IPR027417">
    <property type="entry name" value="P-loop_NTPase"/>
</dbReference>
<evidence type="ECO:0000313" key="3">
    <source>
        <dbReference type="EMBL" id="MBW4565207.1"/>
    </source>
</evidence>
<accession>A0A951Q4K7</accession>
<name>A0A951Q4K7_9NOST</name>
<protein>
    <submittedName>
        <fullName evidence="3">AAA family ATPase</fullName>
    </submittedName>
</protein>
<dbReference type="NCBIfam" id="TIGR00125">
    <property type="entry name" value="cyt_tran_rel"/>
    <property type="match status" value="1"/>
</dbReference>
<dbReference type="InterPro" id="IPR014729">
    <property type="entry name" value="Rossmann-like_a/b/a_fold"/>
</dbReference>
<dbReference type="InterPro" id="IPR038727">
    <property type="entry name" value="NadR/Ttd14_AAA_dom"/>
</dbReference>
<dbReference type="PANTHER" id="PTHR37512">
    <property type="entry name" value="TRIFUNCTIONAL NAD BIOSYNTHESIS/REGULATOR PROTEIN NADR"/>
    <property type="match status" value="1"/>
</dbReference>
<gene>
    <name evidence="3" type="ORF">KME32_29760</name>
</gene>
<dbReference type="InterPro" id="IPR052735">
    <property type="entry name" value="NAD_biosynth-regulator"/>
</dbReference>
<organism evidence="3 4">
    <name type="scientific">Mojavia pulchra JT2-VF2</name>
    <dbReference type="NCBI Taxonomy" id="287848"/>
    <lineage>
        <taxon>Bacteria</taxon>
        <taxon>Bacillati</taxon>
        <taxon>Cyanobacteriota</taxon>
        <taxon>Cyanophyceae</taxon>
        <taxon>Nostocales</taxon>
        <taxon>Nostocaceae</taxon>
    </lineage>
</organism>
<evidence type="ECO:0000313" key="4">
    <source>
        <dbReference type="Proteomes" id="UP000715781"/>
    </source>
</evidence>
<dbReference type="Pfam" id="PF13521">
    <property type="entry name" value="AAA_28"/>
    <property type="match status" value="1"/>
</dbReference>
<dbReference type="SUPFAM" id="SSF52540">
    <property type="entry name" value="P-loop containing nucleoside triphosphate hydrolases"/>
    <property type="match status" value="1"/>
</dbReference>
<evidence type="ECO:0000259" key="2">
    <source>
        <dbReference type="Pfam" id="PF13521"/>
    </source>
</evidence>
<dbReference type="SUPFAM" id="SSF52374">
    <property type="entry name" value="Nucleotidylyl transferase"/>
    <property type="match status" value="1"/>
</dbReference>
<feature type="domain" description="NadR/Ttd14 AAA" evidence="2">
    <location>
        <begin position="158"/>
        <end position="315"/>
    </location>
</feature>
<feature type="domain" description="Cytidyltransferase-like" evidence="1">
    <location>
        <begin position="8"/>
        <end position="137"/>
    </location>
</feature>
<dbReference type="PANTHER" id="PTHR37512:SF1">
    <property type="entry name" value="NADR_TTD14 AAA DOMAIN-CONTAINING PROTEIN"/>
    <property type="match status" value="1"/>
</dbReference>
<dbReference type="Gene3D" id="3.40.50.300">
    <property type="entry name" value="P-loop containing nucleotide triphosphate hydrolases"/>
    <property type="match status" value="1"/>
</dbReference>
<dbReference type="Pfam" id="PF01467">
    <property type="entry name" value="CTP_transf_like"/>
    <property type="match status" value="1"/>
</dbReference>
<dbReference type="Gene3D" id="3.40.50.620">
    <property type="entry name" value="HUPs"/>
    <property type="match status" value="1"/>
</dbReference>